<dbReference type="HAMAP" id="MF_00902">
    <property type="entry name" value="TatC"/>
    <property type="match status" value="1"/>
</dbReference>
<dbReference type="PRINTS" id="PR01840">
    <property type="entry name" value="TATCFAMILY"/>
</dbReference>
<dbReference type="GO" id="GO:0043953">
    <property type="term" value="P:protein transport by the Tat complex"/>
    <property type="evidence" value="ECO:0007669"/>
    <property type="project" value="UniProtKB-UniRule"/>
</dbReference>
<dbReference type="GO" id="GO:0033281">
    <property type="term" value="C:TAT protein transport complex"/>
    <property type="evidence" value="ECO:0007669"/>
    <property type="project" value="UniProtKB-UniRule"/>
</dbReference>
<evidence type="ECO:0000256" key="3">
    <source>
        <dbReference type="ARBA" id="ARBA00022989"/>
    </source>
</evidence>
<feature type="transmembrane region" description="Helical" evidence="5">
    <location>
        <begin position="132"/>
        <end position="151"/>
    </location>
</feature>
<evidence type="ECO:0000256" key="2">
    <source>
        <dbReference type="ARBA" id="ARBA00022692"/>
    </source>
</evidence>
<keyword evidence="5" id="KW-0653">Protein transport</keyword>
<dbReference type="Proteomes" id="UP000823860">
    <property type="component" value="Unassembled WGS sequence"/>
</dbReference>
<comment type="subunit">
    <text evidence="5">Forms a complex with TatA.</text>
</comment>
<name>A0A9D2HQ94_9BACE</name>
<keyword evidence="5" id="KW-0811">Translocation</keyword>
<dbReference type="PANTHER" id="PTHR30371">
    <property type="entry name" value="SEC-INDEPENDENT PROTEIN TRANSLOCASE PROTEIN TATC"/>
    <property type="match status" value="1"/>
</dbReference>
<dbReference type="NCBIfam" id="TIGR00945">
    <property type="entry name" value="tatC"/>
    <property type="match status" value="1"/>
</dbReference>
<feature type="transmembrane region" description="Helical" evidence="5">
    <location>
        <begin position="219"/>
        <end position="250"/>
    </location>
</feature>
<comment type="caution">
    <text evidence="6">The sequence shown here is derived from an EMBL/GenBank/DDBJ whole genome shotgun (WGS) entry which is preliminary data.</text>
</comment>
<evidence type="ECO:0000256" key="1">
    <source>
        <dbReference type="ARBA" id="ARBA00004141"/>
    </source>
</evidence>
<dbReference type="AlphaFoldDB" id="A0A9D2HQ94"/>
<dbReference type="InterPro" id="IPR002033">
    <property type="entry name" value="TatC"/>
</dbReference>
<accession>A0A9D2HQ94</accession>
<keyword evidence="4 5" id="KW-0472">Membrane</keyword>
<proteinExistence type="inferred from homology"/>
<evidence type="ECO:0000256" key="5">
    <source>
        <dbReference type="HAMAP-Rule" id="MF_00902"/>
    </source>
</evidence>
<evidence type="ECO:0000313" key="6">
    <source>
        <dbReference type="EMBL" id="HJA83364.1"/>
    </source>
</evidence>
<dbReference type="EMBL" id="DWZE01000062">
    <property type="protein sequence ID" value="HJA83364.1"/>
    <property type="molecule type" value="Genomic_DNA"/>
</dbReference>
<comment type="caution">
    <text evidence="5">Lacks conserved residue(s) required for the propagation of feature annotation.</text>
</comment>
<comment type="subcellular location">
    <subcellularLocation>
        <location evidence="5">Cell membrane</location>
        <topology evidence="5">Multi-pass membrane protein</topology>
    </subcellularLocation>
    <subcellularLocation>
        <location evidence="1">Membrane</location>
        <topology evidence="1">Multi-pass membrane protein</topology>
    </subcellularLocation>
</comment>
<keyword evidence="2 5" id="KW-0812">Transmembrane</keyword>
<gene>
    <name evidence="5 6" type="primary">tatC</name>
    <name evidence="6" type="ORF">H9785_05280</name>
</gene>
<feature type="transmembrane region" description="Helical" evidence="5">
    <location>
        <begin position="181"/>
        <end position="207"/>
    </location>
</feature>
<keyword evidence="5" id="KW-1003">Cell membrane</keyword>
<organism evidence="6 7">
    <name type="scientific">Candidatus Bacteroides intestinavium</name>
    <dbReference type="NCBI Taxonomy" id="2838469"/>
    <lineage>
        <taxon>Bacteria</taxon>
        <taxon>Pseudomonadati</taxon>
        <taxon>Bacteroidota</taxon>
        <taxon>Bacteroidia</taxon>
        <taxon>Bacteroidales</taxon>
        <taxon>Bacteroidaceae</taxon>
        <taxon>Bacteroides</taxon>
    </lineage>
</organism>
<feature type="transmembrane region" description="Helical" evidence="5">
    <location>
        <begin position="20"/>
        <end position="41"/>
    </location>
</feature>
<comment type="function">
    <text evidence="5">Part of the twin-arginine translocation (Tat) system that transports large folded proteins containing a characteristic twin-arginine motif in their signal peptide across membranes.</text>
</comment>
<comment type="similarity">
    <text evidence="5">Belongs to the TatC family.</text>
</comment>
<dbReference type="GO" id="GO:0009977">
    <property type="term" value="F:proton motive force dependent protein transmembrane transporter activity"/>
    <property type="evidence" value="ECO:0007669"/>
    <property type="project" value="TreeGrafter"/>
</dbReference>
<feature type="transmembrane region" description="Helical" evidence="5">
    <location>
        <begin position="90"/>
        <end position="111"/>
    </location>
</feature>
<dbReference type="Pfam" id="PF00902">
    <property type="entry name" value="TatC"/>
    <property type="match status" value="1"/>
</dbReference>
<dbReference type="PANTHER" id="PTHR30371:SF0">
    <property type="entry name" value="SEC-INDEPENDENT PROTEIN TRANSLOCASE PROTEIN TATC, CHLOROPLASTIC-RELATED"/>
    <property type="match status" value="1"/>
</dbReference>
<reference evidence="6" key="2">
    <citation type="submission" date="2021-04" db="EMBL/GenBank/DDBJ databases">
        <authorList>
            <person name="Gilroy R."/>
        </authorList>
    </citation>
    <scope>NUCLEOTIDE SEQUENCE</scope>
    <source>
        <strain evidence="6">ChiHecec1B25-7008</strain>
    </source>
</reference>
<protein>
    <recommendedName>
        <fullName evidence="5">Sec-independent protein translocase protein TatC</fullName>
    </recommendedName>
</protein>
<keyword evidence="5" id="KW-0813">Transport</keyword>
<dbReference type="GO" id="GO:0065002">
    <property type="term" value="P:intracellular protein transmembrane transport"/>
    <property type="evidence" value="ECO:0007669"/>
    <property type="project" value="TreeGrafter"/>
</dbReference>
<evidence type="ECO:0000313" key="7">
    <source>
        <dbReference type="Proteomes" id="UP000823860"/>
    </source>
</evidence>
<evidence type="ECO:0000256" key="4">
    <source>
        <dbReference type="ARBA" id="ARBA00023136"/>
    </source>
</evidence>
<sequence>MADKELTFWDHLEVLRRALIRILLVWFVLAVAYFLAMPYLFDHVVLAPCENDFVFYELLRRIGEELHLEGDFFTQEFHVKLVNINLAAPFFIHMSTAFWMSVVTAAPYLFYEVWRFISPALYPEETRGVKKALALGTVMFFLGVLLGYFMVYPLTLRFLSTYQLSALIENQISLNSYINNFMMLVLCMGLAFELPLVTWLLSLLGLVHKTFLRRYRRHAIVIIVILAAVITPTGDPFTLSVVAIPLYLLYELSILMIKDKPEEPEEGASHG</sequence>
<reference evidence="6" key="1">
    <citation type="journal article" date="2021" name="PeerJ">
        <title>Extensive microbial diversity within the chicken gut microbiome revealed by metagenomics and culture.</title>
        <authorList>
            <person name="Gilroy R."/>
            <person name="Ravi A."/>
            <person name="Getino M."/>
            <person name="Pursley I."/>
            <person name="Horton D.L."/>
            <person name="Alikhan N.F."/>
            <person name="Baker D."/>
            <person name="Gharbi K."/>
            <person name="Hall N."/>
            <person name="Watson M."/>
            <person name="Adriaenssens E.M."/>
            <person name="Foster-Nyarko E."/>
            <person name="Jarju S."/>
            <person name="Secka A."/>
            <person name="Antonio M."/>
            <person name="Oren A."/>
            <person name="Chaudhuri R.R."/>
            <person name="La Ragione R."/>
            <person name="Hildebrand F."/>
            <person name="Pallen M.J."/>
        </authorList>
    </citation>
    <scope>NUCLEOTIDE SEQUENCE</scope>
    <source>
        <strain evidence="6">ChiHecec1B25-7008</strain>
    </source>
</reference>
<keyword evidence="3 5" id="KW-1133">Transmembrane helix</keyword>